<dbReference type="RefSeq" id="WP_168976106.1">
    <property type="nucleotide sequence ID" value="NZ_CAMJCG010000013.1"/>
</dbReference>
<feature type="binding site" evidence="3">
    <location>
        <position position="132"/>
    </location>
    <ligand>
        <name>a divalent metal cation</name>
        <dbReference type="ChEBI" id="CHEBI:60240"/>
    </ligand>
</feature>
<organism evidence="4 5">
    <name type="scientific">Aneurinibacillus aneurinilyticus</name>
    <name type="common">Bacillus aneurinolyticus</name>
    <dbReference type="NCBI Taxonomy" id="1391"/>
    <lineage>
        <taxon>Bacteria</taxon>
        <taxon>Bacillati</taxon>
        <taxon>Bacillota</taxon>
        <taxon>Bacilli</taxon>
        <taxon>Bacillales</taxon>
        <taxon>Paenibacillaceae</taxon>
        <taxon>Aneurinibacillus group</taxon>
        <taxon>Aneurinibacillus</taxon>
    </lineage>
</organism>
<name>A0A848D0Q3_ANEAE</name>
<sequence length="158" mass="18422">MKKIDQYIQGWLRHRTVLLDLLDLIHNEHTHYKPWNDAFSLGALAVHIADSMDMFVQAVKNGKFTLPAASNQFNQFESMDDVRKIVAEYTEKTKIDLQALTDSHLEQVFEFNQFVASGQIWLDTAKDHEIHHKGQLFTYARLIGIEKLPFFIVQPPRR</sequence>
<evidence type="ECO:0000256" key="1">
    <source>
        <dbReference type="ARBA" id="ARBA00008635"/>
    </source>
</evidence>
<comment type="caution">
    <text evidence="4">The sequence shown here is derived from an EMBL/GenBank/DDBJ whole genome shotgun (WGS) entry which is preliminary data.</text>
</comment>
<dbReference type="Pfam" id="PF05163">
    <property type="entry name" value="DinB"/>
    <property type="match status" value="1"/>
</dbReference>
<protein>
    <submittedName>
        <fullName evidence="4">DinB family protein</fullName>
    </submittedName>
</protein>
<dbReference type="Proteomes" id="UP000561326">
    <property type="component" value="Unassembled WGS sequence"/>
</dbReference>
<dbReference type="AlphaFoldDB" id="A0A848D0Q3"/>
<evidence type="ECO:0000313" key="4">
    <source>
        <dbReference type="EMBL" id="NMF00330.1"/>
    </source>
</evidence>
<feature type="binding site" evidence="3">
    <location>
        <position position="128"/>
    </location>
    <ligand>
        <name>a divalent metal cation</name>
        <dbReference type="ChEBI" id="CHEBI:60240"/>
    </ligand>
</feature>
<evidence type="ECO:0000313" key="5">
    <source>
        <dbReference type="Proteomes" id="UP000561326"/>
    </source>
</evidence>
<keyword evidence="2 3" id="KW-0479">Metal-binding</keyword>
<feature type="binding site" evidence="3">
    <location>
        <position position="47"/>
    </location>
    <ligand>
        <name>a divalent metal cation</name>
        <dbReference type="ChEBI" id="CHEBI:60240"/>
    </ligand>
</feature>
<evidence type="ECO:0000256" key="3">
    <source>
        <dbReference type="PIRSR" id="PIRSR607837-1"/>
    </source>
</evidence>
<accession>A0A848D0Q3</accession>
<evidence type="ECO:0000256" key="2">
    <source>
        <dbReference type="ARBA" id="ARBA00022723"/>
    </source>
</evidence>
<dbReference type="EMBL" id="JABAGO010000043">
    <property type="protein sequence ID" value="NMF00330.1"/>
    <property type="molecule type" value="Genomic_DNA"/>
</dbReference>
<dbReference type="InterPro" id="IPR034660">
    <property type="entry name" value="DinB/YfiT-like"/>
</dbReference>
<reference evidence="4 5" key="1">
    <citation type="submission" date="2020-04" db="EMBL/GenBank/DDBJ databases">
        <authorList>
            <person name="Hitch T.C.A."/>
            <person name="Wylensek D."/>
            <person name="Clavel T."/>
        </authorList>
    </citation>
    <scope>NUCLEOTIDE SEQUENCE [LARGE SCALE GENOMIC DNA]</scope>
    <source>
        <strain evidence="4 5">WB01_D5_05</strain>
    </source>
</reference>
<gene>
    <name evidence="4" type="ORF">HF838_19055</name>
</gene>
<dbReference type="Gene3D" id="1.20.120.450">
    <property type="entry name" value="dinb family like domain"/>
    <property type="match status" value="1"/>
</dbReference>
<comment type="similarity">
    <text evidence="1">Belongs to the DinB family.</text>
</comment>
<dbReference type="GO" id="GO:0046872">
    <property type="term" value="F:metal ion binding"/>
    <property type="evidence" value="ECO:0007669"/>
    <property type="project" value="UniProtKB-KW"/>
</dbReference>
<dbReference type="SUPFAM" id="SSF109854">
    <property type="entry name" value="DinB/YfiT-like putative metalloenzymes"/>
    <property type="match status" value="1"/>
</dbReference>
<dbReference type="InterPro" id="IPR007837">
    <property type="entry name" value="DinB"/>
</dbReference>
<proteinExistence type="inferred from homology"/>